<comment type="caution">
    <text evidence="1">The sequence shown here is derived from an EMBL/GenBank/DDBJ whole genome shotgun (WGS) entry which is preliminary data.</text>
</comment>
<dbReference type="AlphaFoldDB" id="A0A9D4KZ33"/>
<dbReference type="EMBL" id="JAIWYP010000003">
    <property type="protein sequence ID" value="KAH3847541.1"/>
    <property type="molecule type" value="Genomic_DNA"/>
</dbReference>
<sequence length="74" mass="8146">MQVFTCSSNSVIRIRRTSLQYRSLSSYFSGTELPSQSTLINTIDPSLNVHDQLRGEDAKSAVDSDISSVSISFT</sequence>
<keyword evidence="2" id="KW-1185">Reference proteome</keyword>
<dbReference type="Proteomes" id="UP000828390">
    <property type="component" value="Unassembled WGS sequence"/>
</dbReference>
<protein>
    <submittedName>
        <fullName evidence="1">Uncharacterized protein</fullName>
    </submittedName>
</protein>
<proteinExistence type="predicted"/>
<accession>A0A9D4KZ33</accession>
<evidence type="ECO:0000313" key="1">
    <source>
        <dbReference type="EMBL" id="KAH3847541.1"/>
    </source>
</evidence>
<name>A0A9D4KZ33_DREPO</name>
<organism evidence="1 2">
    <name type="scientific">Dreissena polymorpha</name>
    <name type="common">Zebra mussel</name>
    <name type="synonym">Mytilus polymorpha</name>
    <dbReference type="NCBI Taxonomy" id="45954"/>
    <lineage>
        <taxon>Eukaryota</taxon>
        <taxon>Metazoa</taxon>
        <taxon>Spiralia</taxon>
        <taxon>Lophotrochozoa</taxon>
        <taxon>Mollusca</taxon>
        <taxon>Bivalvia</taxon>
        <taxon>Autobranchia</taxon>
        <taxon>Heteroconchia</taxon>
        <taxon>Euheterodonta</taxon>
        <taxon>Imparidentia</taxon>
        <taxon>Neoheterodontei</taxon>
        <taxon>Myida</taxon>
        <taxon>Dreissenoidea</taxon>
        <taxon>Dreissenidae</taxon>
        <taxon>Dreissena</taxon>
    </lineage>
</organism>
<reference evidence="1" key="2">
    <citation type="submission" date="2020-11" db="EMBL/GenBank/DDBJ databases">
        <authorList>
            <person name="McCartney M.A."/>
            <person name="Auch B."/>
            <person name="Kono T."/>
            <person name="Mallez S."/>
            <person name="Becker A."/>
            <person name="Gohl D.M."/>
            <person name="Silverstein K.A.T."/>
            <person name="Koren S."/>
            <person name="Bechman K.B."/>
            <person name="Herman A."/>
            <person name="Abrahante J.E."/>
            <person name="Garbe J."/>
        </authorList>
    </citation>
    <scope>NUCLEOTIDE SEQUENCE</scope>
    <source>
        <strain evidence="1">Duluth1</strain>
        <tissue evidence="1">Whole animal</tissue>
    </source>
</reference>
<gene>
    <name evidence="1" type="ORF">DPMN_089866</name>
</gene>
<reference evidence="1" key="1">
    <citation type="journal article" date="2019" name="bioRxiv">
        <title>The Genome of the Zebra Mussel, Dreissena polymorpha: A Resource for Invasive Species Research.</title>
        <authorList>
            <person name="McCartney M.A."/>
            <person name="Auch B."/>
            <person name="Kono T."/>
            <person name="Mallez S."/>
            <person name="Zhang Y."/>
            <person name="Obille A."/>
            <person name="Becker A."/>
            <person name="Abrahante J.E."/>
            <person name="Garbe J."/>
            <person name="Badalamenti J.P."/>
            <person name="Herman A."/>
            <person name="Mangelson H."/>
            <person name="Liachko I."/>
            <person name="Sullivan S."/>
            <person name="Sone E.D."/>
            <person name="Koren S."/>
            <person name="Silverstein K.A.T."/>
            <person name="Beckman K.B."/>
            <person name="Gohl D.M."/>
        </authorList>
    </citation>
    <scope>NUCLEOTIDE SEQUENCE</scope>
    <source>
        <strain evidence="1">Duluth1</strain>
        <tissue evidence="1">Whole animal</tissue>
    </source>
</reference>
<evidence type="ECO:0000313" key="2">
    <source>
        <dbReference type="Proteomes" id="UP000828390"/>
    </source>
</evidence>